<organism evidence="5 6">
    <name type="scientific">Crassostrea virginica</name>
    <name type="common">Eastern oyster</name>
    <dbReference type="NCBI Taxonomy" id="6565"/>
    <lineage>
        <taxon>Eukaryota</taxon>
        <taxon>Metazoa</taxon>
        <taxon>Spiralia</taxon>
        <taxon>Lophotrochozoa</taxon>
        <taxon>Mollusca</taxon>
        <taxon>Bivalvia</taxon>
        <taxon>Autobranchia</taxon>
        <taxon>Pteriomorphia</taxon>
        <taxon>Ostreida</taxon>
        <taxon>Ostreoidea</taxon>
        <taxon>Ostreidae</taxon>
        <taxon>Crassostrea</taxon>
    </lineage>
</organism>
<reference evidence="6 7" key="1">
    <citation type="submission" date="2025-04" db="UniProtKB">
        <authorList>
            <consortium name="RefSeq"/>
        </authorList>
    </citation>
    <scope>IDENTIFICATION</scope>
    <source>
        <tissue evidence="6 7">Whole sample</tissue>
    </source>
</reference>
<dbReference type="InterPro" id="IPR011010">
    <property type="entry name" value="DNA_brk_join_enz"/>
</dbReference>
<dbReference type="GO" id="GO:0015074">
    <property type="term" value="P:DNA integration"/>
    <property type="evidence" value="ECO:0007669"/>
    <property type="project" value="InterPro"/>
</dbReference>
<sequence length="447" mass="49353">MGPKKRVTEGPPGTRPKRSKTSESSSTSSNAHVPEQLDYDKLATAIIRQTRSFDPPSVPSSSLVSQSQNNTSCSQAFQPTSSGIPSQPIQQNQPPSVPSSSLVSQNQNNTSGLGSLIDQIFLGSFSNRPSSESASSASSQRVFDHLSSTSQHLLAASLSKSSAKAYHRSWSLLQSWKSQLTLPLTVVDVCNFIGFLFTSDYSPSSIASHISAISYVHKVMNIDDPTQAFVTKKILKGCQCLGSTKDTRLPITPEILRKIIHALNHTVPVFFQRCLLRSLFLLAFHAFLRLGEITTKSTADAHKVLQRSDLHFEYNGSSLKSVQIVMRDFKTNKNHTPIIISLQAMHDSSFCPVQALFEYLHMSKHTSGPLFQTLDAQPISYSFVSAHLRSAIKFVGLDPLQFKGHSFRIGAATYAASLGYSDQLIKKMGRWNSDVFHRYIRIQAFKL</sequence>
<dbReference type="Gene3D" id="1.10.150.130">
    <property type="match status" value="1"/>
</dbReference>
<keyword evidence="1" id="KW-0238">DNA-binding</keyword>
<dbReference type="SUPFAM" id="SSF47823">
    <property type="entry name" value="lambda integrase-like, N-terminal domain"/>
    <property type="match status" value="1"/>
</dbReference>
<evidence type="ECO:0000313" key="5">
    <source>
        <dbReference type="Proteomes" id="UP000694844"/>
    </source>
</evidence>
<dbReference type="OrthoDB" id="6120376at2759"/>
<dbReference type="RefSeq" id="XP_022293073.1">
    <property type="nucleotide sequence ID" value="XM_022437365.1"/>
</dbReference>
<name>A0A8B8ANG1_CRAVI</name>
<dbReference type="Gene3D" id="1.10.443.10">
    <property type="entry name" value="Intergrase catalytic core"/>
    <property type="match status" value="1"/>
</dbReference>
<dbReference type="PROSITE" id="PS51898">
    <property type="entry name" value="TYR_RECOMBINASE"/>
    <property type="match status" value="1"/>
</dbReference>
<dbReference type="InterPro" id="IPR010998">
    <property type="entry name" value="Integrase_recombinase_N"/>
</dbReference>
<feature type="compositionally biased region" description="Low complexity" evidence="3">
    <location>
        <begin position="59"/>
        <end position="108"/>
    </location>
</feature>
<dbReference type="GO" id="GO:0003677">
    <property type="term" value="F:DNA binding"/>
    <property type="evidence" value="ECO:0007669"/>
    <property type="project" value="UniProtKB-KW"/>
</dbReference>
<dbReference type="Proteomes" id="UP000694844">
    <property type="component" value="Chromosome 7"/>
</dbReference>
<evidence type="ECO:0000256" key="2">
    <source>
        <dbReference type="ARBA" id="ARBA00023172"/>
    </source>
</evidence>
<protein>
    <submittedName>
        <fullName evidence="6 7">Uncharacterized protein LOC111103829 isoform X1</fullName>
    </submittedName>
</protein>
<dbReference type="InterPro" id="IPR052925">
    <property type="entry name" value="Phage_Integrase-like_Recomb"/>
</dbReference>
<feature type="domain" description="Tyr recombinase" evidence="4">
    <location>
        <begin position="246"/>
        <end position="447"/>
    </location>
</feature>
<dbReference type="SUPFAM" id="SSF56349">
    <property type="entry name" value="DNA breaking-rejoining enzymes"/>
    <property type="match status" value="1"/>
</dbReference>
<dbReference type="PANTHER" id="PTHR34605">
    <property type="entry name" value="PHAGE_INTEGRASE DOMAIN-CONTAINING PROTEIN"/>
    <property type="match status" value="1"/>
</dbReference>
<dbReference type="AlphaFoldDB" id="A0A8B8ANG1"/>
<evidence type="ECO:0000256" key="1">
    <source>
        <dbReference type="ARBA" id="ARBA00023125"/>
    </source>
</evidence>
<dbReference type="InterPro" id="IPR013762">
    <property type="entry name" value="Integrase-like_cat_sf"/>
</dbReference>
<dbReference type="InterPro" id="IPR002104">
    <property type="entry name" value="Integrase_catalytic"/>
</dbReference>
<evidence type="ECO:0000313" key="7">
    <source>
        <dbReference type="RefSeq" id="XP_022293073.1"/>
    </source>
</evidence>
<dbReference type="RefSeq" id="XP_022293072.1">
    <property type="nucleotide sequence ID" value="XM_022437364.1"/>
</dbReference>
<evidence type="ECO:0000259" key="4">
    <source>
        <dbReference type="PROSITE" id="PS51898"/>
    </source>
</evidence>
<accession>A0A8B8ANG1</accession>
<dbReference type="GeneID" id="111103829"/>
<dbReference type="KEGG" id="cvn:111103829"/>
<keyword evidence="2" id="KW-0233">DNA recombination</keyword>
<evidence type="ECO:0000313" key="6">
    <source>
        <dbReference type="RefSeq" id="XP_022293072.1"/>
    </source>
</evidence>
<feature type="region of interest" description="Disordered" evidence="3">
    <location>
        <begin position="1"/>
        <end position="108"/>
    </location>
</feature>
<evidence type="ECO:0000256" key="3">
    <source>
        <dbReference type="SAM" id="MobiDB-lite"/>
    </source>
</evidence>
<dbReference type="PANTHER" id="PTHR34605:SF3">
    <property type="entry name" value="P CELL-TYPE AGGLUTINATION PROTEIN MAP4-LIKE-RELATED"/>
    <property type="match status" value="1"/>
</dbReference>
<gene>
    <name evidence="6 7" type="primary">LOC111103829</name>
</gene>
<proteinExistence type="predicted"/>
<keyword evidence="5" id="KW-1185">Reference proteome</keyword>
<dbReference type="GO" id="GO:0006310">
    <property type="term" value="P:DNA recombination"/>
    <property type="evidence" value="ECO:0007669"/>
    <property type="project" value="UniProtKB-KW"/>
</dbReference>